<dbReference type="PATRIC" id="fig|28037.216.peg.1619"/>
<keyword evidence="1" id="KW-0472">Membrane</keyword>
<protein>
    <submittedName>
        <fullName evidence="2">Uncharacterized protein</fullName>
    </submittedName>
</protein>
<keyword evidence="1" id="KW-1133">Transmembrane helix</keyword>
<evidence type="ECO:0000256" key="1">
    <source>
        <dbReference type="SAM" id="Phobius"/>
    </source>
</evidence>
<reference evidence="2 3" key="1">
    <citation type="submission" date="2015-02" db="EMBL/GenBank/DDBJ databases">
        <title>Evolution of amylase-binding proteins of oral streptococcal species.</title>
        <authorList>
            <person name="Haase E.M."/>
        </authorList>
    </citation>
    <scope>NUCLEOTIDE SEQUENCE [LARGE SCALE GENOMIC DNA]</scope>
    <source>
        <strain evidence="2 3">UC921A</strain>
    </source>
</reference>
<dbReference type="EMBL" id="JYGT01000010">
    <property type="protein sequence ID" value="KJQ74129.1"/>
    <property type="molecule type" value="Genomic_DNA"/>
</dbReference>
<organism evidence="2 3">
    <name type="scientific">Streptococcus infantis</name>
    <dbReference type="NCBI Taxonomy" id="68892"/>
    <lineage>
        <taxon>Bacteria</taxon>
        <taxon>Bacillati</taxon>
        <taxon>Bacillota</taxon>
        <taxon>Bacilli</taxon>
        <taxon>Lactobacillales</taxon>
        <taxon>Streptococcaceae</taxon>
        <taxon>Streptococcus</taxon>
    </lineage>
</organism>
<dbReference type="AlphaFoldDB" id="A0A0F2DVB6"/>
<sequence>MEIQLKLRGNSEGFILESKLSDDEHWTERIEIVQEDEGYRLYAKDVEILVLKVSEFISKKKRIVARGLNKDLIYYEEKRFEHLWEQAYWHGVFQFNLNNYEMTCVGSGSKGDISPVTKDGIPIAVYAASNIAIAGKRNFSLYTENIDEIDNLLIFYVIDYIRGYDFLDIDSLSARYRFFYQFTDRSAITQEHLDMLPEERRPSKLEAFIIYFLSAFLVVGVSLVSLRPLFAFLVAILIHLIYTIIKNWRDRGE</sequence>
<comment type="caution">
    <text evidence="2">The sequence shown here is derived from an EMBL/GenBank/DDBJ whole genome shotgun (WGS) entry which is preliminary data.</text>
</comment>
<proteinExistence type="predicted"/>
<dbReference type="Proteomes" id="UP000033489">
    <property type="component" value="Unassembled WGS sequence"/>
</dbReference>
<dbReference type="OrthoDB" id="2213473at2"/>
<feature type="transmembrane region" description="Helical" evidence="1">
    <location>
        <begin position="229"/>
        <end position="245"/>
    </location>
</feature>
<accession>A0A0F2DVB6</accession>
<evidence type="ECO:0000313" key="3">
    <source>
        <dbReference type="Proteomes" id="UP000033489"/>
    </source>
</evidence>
<evidence type="ECO:0000313" key="2">
    <source>
        <dbReference type="EMBL" id="KJQ74129.1"/>
    </source>
</evidence>
<name>A0A0F2DVB6_9STRE</name>
<dbReference type="RefSeq" id="WP_045615896.1">
    <property type="nucleotide sequence ID" value="NZ_JYGT01000010.1"/>
</dbReference>
<gene>
    <name evidence="2" type="ORF">TZ94_01651</name>
</gene>
<feature type="transmembrane region" description="Helical" evidence="1">
    <location>
        <begin position="205"/>
        <end position="223"/>
    </location>
</feature>
<keyword evidence="1" id="KW-0812">Transmembrane</keyword>